<dbReference type="PANTHER" id="PTHR33866">
    <property type="entry name" value="S-ADENOSYLMETHIONINE DECARBOXYLASE PROENZYME"/>
    <property type="match status" value="1"/>
</dbReference>
<dbReference type="GO" id="GO:0008295">
    <property type="term" value="P:spermidine biosynthetic process"/>
    <property type="evidence" value="ECO:0007669"/>
    <property type="project" value="UniProtKB-KW"/>
</dbReference>
<comment type="caution">
    <text evidence="10">The sequence shown here is derived from an EMBL/GenBank/DDBJ whole genome shotgun (WGS) entry which is preliminary data.</text>
</comment>
<dbReference type="InterPro" id="IPR017716">
    <property type="entry name" value="S-AdoMet_deCOase_pro-enz"/>
</dbReference>
<keyword evidence="2" id="KW-0210">Decarboxylase</keyword>
<evidence type="ECO:0000256" key="7">
    <source>
        <dbReference type="ARBA" id="ARBA00023239"/>
    </source>
</evidence>
<reference evidence="10 11" key="1">
    <citation type="journal article" date="2016" name="Nat. Commun.">
        <title>Thousands of microbial genomes shed light on interconnected biogeochemical processes in an aquifer system.</title>
        <authorList>
            <person name="Anantharaman K."/>
            <person name="Brown C.T."/>
            <person name="Hug L.A."/>
            <person name="Sharon I."/>
            <person name="Castelle C.J."/>
            <person name="Probst A.J."/>
            <person name="Thomas B.C."/>
            <person name="Singh A."/>
            <person name="Wilkins M.J."/>
            <person name="Karaoz U."/>
            <person name="Brodie E.L."/>
            <person name="Williams K.H."/>
            <person name="Hubbard S.S."/>
            <person name="Banfield J.F."/>
        </authorList>
    </citation>
    <scope>NUCLEOTIDE SEQUENCE [LARGE SCALE GENOMIC DNA]</scope>
</reference>
<sequence>MQTINFGEHFTLDGYGGDEGKLNDEALVLNCLNELPEKLGMKKLGEPVVYLALENDEKDPGGWSGFVVIAESHISIHTFPKRGFVSADVYTCKNGMNTKFIGEYFTEKFGLKDIETNFIKRGTKYPTENKY</sequence>
<evidence type="ECO:0000256" key="8">
    <source>
        <dbReference type="ARBA" id="ARBA00023270"/>
    </source>
</evidence>
<evidence type="ECO:0000256" key="3">
    <source>
        <dbReference type="ARBA" id="ARBA00022813"/>
    </source>
</evidence>
<keyword evidence="9" id="KW-0670">Pyruvate</keyword>
<organism evidence="10 11">
    <name type="scientific">Candidatus Zambryskibacteria bacterium RIFCSPLOWO2_01_FULL_45_21</name>
    <dbReference type="NCBI Taxonomy" id="1802761"/>
    <lineage>
        <taxon>Bacteria</taxon>
        <taxon>Candidatus Zambryskiibacteriota</taxon>
    </lineage>
</organism>
<protein>
    <submittedName>
        <fullName evidence="10">S-adenosylmethionine decarboxylase proenzyme</fullName>
    </submittedName>
</protein>
<evidence type="ECO:0000256" key="1">
    <source>
        <dbReference type="ARBA" id="ARBA00001928"/>
    </source>
</evidence>
<comment type="cofactor">
    <cofactor evidence="1">
        <name>pyruvate</name>
        <dbReference type="ChEBI" id="CHEBI:15361"/>
    </cofactor>
</comment>
<dbReference type="InterPro" id="IPR003826">
    <property type="entry name" value="AdoMetDC_fam_prok"/>
</dbReference>
<keyword evidence="6" id="KW-0865">Zymogen</keyword>
<evidence type="ECO:0000256" key="2">
    <source>
        <dbReference type="ARBA" id="ARBA00022793"/>
    </source>
</evidence>
<evidence type="ECO:0000256" key="6">
    <source>
        <dbReference type="ARBA" id="ARBA00023145"/>
    </source>
</evidence>
<keyword evidence="7" id="KW-0456">Lyase</keyword>
<evidence type="ECO:0000256" key="4">
    <source>
        <dbReference type="ARBA" id="ARBA00023066"/>
    </source>
</evidence>
<dbReference type="NCBIfam" id="TIGR03330">
    <property type="entry name" value="SAM_DCase_Bsu"/>
    <property type="match status" value="1"/>
</dbReference>
<dbReference type="PANTHER" id="PTHR33866:SF2">
    <property type="entry name" value="S-ADENOSYLMETHIONINE DECARBOXYLASE PROENZYME"/>
    <property type="match status" value="1"/>
</dbReference>
<evidence type="ECO:0000313" key="11">
    <source>
        <dbReference type="Proteomes" id="UP000176800"/>
    </source>
</evidence>
<gene>
    <name evidence="10" type="ORF">A3B14_00915</name>
</gene>
<evidence type="ECO:0000256" key="5">
    <source>
        <dbReference type="ARBA" id="ARBA00023115"/>
    </source>
</evidence>
<accession>A0A1G2U2Y2</accession>
<dbReference type="Proteomes" id="UP000176800">
    <property type="component" value="Unassembled WGS sequence"/>
</dbReference>
<dbReference type="GO" id="GO:0004014">
    <property type="term" value="F:adenosylmethionine decarboxylase activity"/>
    <property type="evidence" value="ECO:0007669"/>
    <property type="project" value="InterPro"/>
</dbReference>
<dbReference type="GO" id="GO:0005829">
    <property type="term" value="C:cytosol"/>
    <property type="evidence" value="ECO:0007669"/>
    <property type="project" value="TreeGrafter"/>
</dbReference>
<dbReference type="Pfam" id="PF02675">
    <property type="entry name" value="AdoMet_dc"/>
    <property type="match status" value="1"/>
</dbReference>
<keyword evidence="3" id="KW-0068">Autocatalytic cleavage</keyword>
<proteinExistence type="predicted"/>
<keyword evidence="8" id="KW-0704">Schiff base</keyword>
<evidence type="ECO:0000313" key="10">
    <source>
        <dbReference type="EMBL" id="OHB03881.1"/>
    </source>
</evidence>
<evidence type="ECO:0000256" key="9">
    <source>
        <dbReference type="ARBA" id="ARBA00023317"/>
    </source>
</evidence>
<dbReference type="Gene3D" id="3.60.90.10">
    <property type="entry name" value="S-adenosylmethionine decarboxylase"/>
    <property type="match status" value="1"/>
</dbReference>
<dbReference type="SUPFAM" id="SSF56276">
    <property type="entry name" value="S-adenosylmethionine decarboxylase"/>
    <property type="match status" value="1"/>
</dbReference>
<dbReference type="InterPro" id="IPR016067">
    <property type="entry name" value="S-AdoMet_deCO2ase_core"/>
</dbReference>
<dbReference type="EMBL" id="MHWE01000012">
    <property type="protein sequence ID" value="OHB03881.1"/>
    <property type="molecule type" value="Genomic_DNA"/>
</dbReference>
<name>A0A1G2U2Y2_9BACT</name>
<dbReference type="AlphaFoldDB" id="A0A1G2U2Y2"/>
<keyword evidence="4" id="KW-0745">Spermidine biosynthesis</keyword>
<keyword evidence="5" id="KW-0620">Polyamine biosynthesis</keyword>